<feature type="region of interest" description="Disordered" evidence="1">
    <location>
        <begin position="218"/>
        <end position="261"/>
    </location>
</feature>
<dbReference type="EMBL" id="CDMZ01005880">
    <property type="protein sequence ID" value="CEM55485.1"/>
    <property type="molecule type" value="Genomic_DNA"/>
</dbReference>
<organism evidence="2">
    <name type="scientific">Chromera velia CCMP2878</name>
    <dbReference type="NCBI Taxonomy" id="1169474"/>
    <lineage>
        <taxon>Eukaryota</taxon>
        <taxon>Sar</taxon>
        <taxon>Alveolata</taxon>
        <taxon>Colpodellida</taxon>
        <taxon>Chromeraceae</taxon>
        <taxon>Chromera</taxon>
    </lineage>
</organism>
<evidence type="ECO:0000256" key="1">
    <source>
        <dbReference type="SAM" id="MobiDB-lite"/>
    </source>
</evidence>
<sequence>MTDKEASPRSAVLTKAPAMKPNKLEDKDKPTEIQMMLQDAAKKSDAEWTEVFEEPTDAEIYSFIVRIPVEIIEGGRRVRYEAKDVPWKSACGESPLAKIQKKDKKRIGLADLTVRALAAAVLPHLYKVCMNKDDWQRHYDVDASEQDLNTFLNEMRRYVKIWLEDKEKKWLTLQIIMPEKDKRLGVTAEEKEKAWQDLQSMREAAAALGVPQSRFVSRASSASGTSSAGLRSGQGTFPPPRSREASPPRDDKLMIIDGGDNGEGGDVMMTFPLFAFAPTPAGNAGVGTRGPPPSSLFFKKKTLPLSVRPFPGAVCPADIDDEEWKDLLAITKKKWEKSEKERVETAKREKEEKEKAALASLPLVVRPFPGAVRPADIDDEEWEGLLAIRKMKWEKSEKERVETAKREKEEKEKAALASLPLVVRPFPGAVRPADIDDEEWEGLLAIRKKKWEKSEKERVETAKREKEKKERAALASLPLVVRPFLGAVRPADIDDEEWEGLLAIKKMKWEKSEKGRVETAKKEKEEKEKAALALLPLVVRPFLGTVRPADIDDEEWEGLLAIKKKKWVNKKAFT</sequence>
<feature type="compositionally biased region" description="Low complexity" evidence="1">
    <location>
        <begin position="218"/>
        <end position="233"/>
    </location>
</feature>
<dbReference type="AlphaFoldDB" id="A0A0G4IE69"/>
<accession>A0A0G4IE69</accession>
<evidence type="ECO:0000313" key="2">
    <source>
        <dbReference type="EMBL" id="CEM55485.1"/>
    </source>
</evidence>
<name>A0A0G4IE69_9ALVE</name>
<gene>
    <name evidence="2" type="ORF">Cvel_13579</name>
</gene>
<proteinExistence type="predicted"/>
<protein>
    <submittedName>
        <fullName evidence="2">Uncharacterized protein</fullName>
    </submittedName>
</protein>
<feature type="compositionally biased region" description="Basic and acidic residues" evidence="1">
    <location>
        <begin position="241"/>
        <end position="254"/>
    </location>
</feature>
<reference evidence="2" key="1">
    <citation type="submission" date="2014-11" db="EMBL/GenBank/DDBJ databases">
        <authorList>
            <person name="Otto D Thomas"/>
            <person name="Naeem Raeece"/>
        </authorList>
    </citation>
    <scope>NUCLEOTIDE SEQUENCE</scope>
</reference>
<feature type="region of interest" description="Disordered" evidence="1">
    <location>
        <begin position="1"/>
        <end position="29"/>
    </location>
</feature>
<dbReference type="VEuPathDB" id="CryptoDB:Cvel_13579"/>